<keyword evidence="3 7" id="KW-1133">Transmembrane helix</keyword>
<feature type="transmembrane region" description="Helical" evidence="7">
    <location>
        <begin position="6"/>
        <end position="29"/>
    </location>
</feature>
<comment type="subcellular location">
    <subcellularLocation>
        <location evidence="1">Membrane</location>
        <topology evidence="1">Multi-pass membrane protein</topology>
    </subcellularLocation>
</comment>
<feature type="transmembrane region" description="Helical" evidence="7">
    <location>
        <begin position="120"/>
        <end position="140"/>
    </location>
</feature>
<sequence>MVQLQAACYGIVTIFFITSTLTIFLRIYSRGFIVKSFGWDDWCMSSIFLFNCGQQVLLYYFLHYGGGLNTDVVMRSHPEWLPKLTTALFVEEMYYVLMHWIIKMAFLLFYLRFATKLFRTLVFCTIGLNCVFTVAQWLLYCLQCLPLDALFHPAAHPSVRCVDNKVLAFLPAALNIMTDVCIVVLPIRPLWKIQISRRRRLQLLGIVSLGGIVVLISILRLTVLRDFQRMTDFTHSLGKIIIVSCIELEVAIMAANAPSLRIFFGGGDGGDSAPGAPDAHTLCDLSRDGKQRLAVTSSTCRITSKAAAQEALVSNSSEESLAKHASHAGIQVTSSVGVEYHDASRDSRQSRSAQSDGFSVV</sequence>
<evidence type="ECO:0000256" key="6">
    <source>
        <dbReference type="SAM" id="MobiDB-lite"/>
    </source>
</evidence>
<accession>A0A218YTY9</accession>
<feature type="domain" description="Rhodopsin" evidence="8">
    <location>
        <begin position="25"/>
        <end position="263"/>
    </location>
</feature>
<protein>
    <recommendedName>
        <fullName evidence="8">Rhodopsin domain-containing protein</fullName>
    </recommendedName>
</protein>
<dbReference type="Proteomes" id="UP000242519">
    <property type="component" value="Unassembled WGS sequence"/>
</dbReference>
<evidence type="ECO:0000256" key="4">
    <source>
        <dbReference type="ARBA" id="ARBA00023136"/>
    </source>
</evidence>
<dbReference type="InParanoid" id="A0A218YTY9"/>
<dbReference type="GO" id="GO:0016020">
    <property type="term" value="C:membrane"/>
    <property type="evidence" value="ECO:0007669"/>
    <property type="project" value="UniProtKB-SubCell"/>
</dbReference>
<proteinExistence type="inferred from homology"/>
<feature type="transmembrane region" description="Helical" evidence="7">
    <location>
        <begin position="93"/>
        <end position="113"/>
    </location>
</feature>
<feature type="transmembrane region" description="Helical" evidence="7">
    <location>
        <begin position="166"/>
        <end position="191"/>
    </location>
</feature>
<name>A0A218YTY9_9HELO</name>
<dbReference type="OrthoDB" id="5329176at2759"/>
<evidence type="ECO:0000313" key="9">
    <source>
        <dbReference type="EMBL" id="OWO98302.1"/>
    </source>
</evidence>
<dbReference type="PANTHER" id="PTHR33048:SF47">
    <property type="entry name" value="INTEGRAL MEMBRANE PROTEIN-RELATED"/>
    <property type="match status" value="1"/>
</dbReference>
<comment type="caution">
    <text evidence="9">The sequence shown here is derived from an EMBL/GenBank/DDBJ whole genome shotgun (WGS) entry which is preliminary data.</text>
</comment>
<keyword evidence="4 7" id="KW-0472">Membrane</keyword>
<feature type="region of interest" description="Disordered" evidence="6">
    <location>
        <begin position="341"/>
        <end position="361"/>
    </location>
</feature>
<dbReference type="InterPro" id="IPR049326">
    <property type="entry name" value="Rhodopsin_dom_fungi"/>
</dbReference>
<gene>
    <name evidence="9" type="ORF">B2J93_5019</name>
</gene>
<dbReference type="PANTHER" id="PTHR33048">
    <property type="entry name" value="PTH11-LIKE INTEGRAL MEMBRANE PROTEIN (AFU_ORTHOLOGUE AFUA_5G11245)"/>
    <property type="match status" value="1"/>
</dbReference>
<keyword evidence="2 7" id="KW-0812">Transmembrane</keyword>
<evidence type="ECO:0000256" key="2">
    <source>
        <dbReference type="ARBA" id="ARBA00022692"/>
    </source>
</evidence>
<feature type="compositionally biased region" description="Low complexity" evidence="6">
    <location>
        <begin position="350"/>
        <end position="361"/>
    </location>
</feature>
<evidence type="ECO:0000256" key="5">
    <source>
        <dbReference type="ARBA" id="ARBA00038359"/>
    </source>
</evidence>
<evidence type="ECO:0000313" key="10">
    <source>
        <dbReference type="Proteomes" id="UP000242519"/>
    </source>
</evidence>
<reference evidence="9 10" key="1">
    <citation type="submission" date="2017-04" db="EMBL/GenBank/DDBJ databases">
        <title>Draft genome sequence of Marssonina coronaria NL1: causal agent of apple blotch.</title>
        <authorList>
            <person name="Cheng Q."/>
        </authorList>
    </citation>
    <scope>NUCLEOTIDE SEQUENCE [LARGE SCALE GENOMIC DNA]</scope>
    <source>
        <strain evidence="9 10">NL1</strain>
    </source>
</reference>
<evidence type="ECO:0000256" key="7">
    <source>
        <dbReference type="SAM" id="Phobius"/>
    </source>
</evidence>
<dbReference type="Pfam" id="PF20684">
    <property type="entry name" value="Fung_rhodopsin"/>
    <property type="match status" value="1"/>
</dbReference>
<keyword evidence="10" id="KW-1185">Reference proteome</keyword>
<comment type="similarity">
    <text evidence="5">Belongs to the SAT4 family.</text>
</comment>
<dbReference type="EMBL" id="MZNU01000402">
    <property type="protein sequence ID" value="OWO98302.1"/>
    <property type="molecule type" value="Genomic_DNA"/>
</dbReference>
<dbReference type="AlphaFoldDB" id="A0A218YTY9"/>
<evidence type="ECO:0000259" key="8">
    <source>
        <dbReference type="Pfam" id="PF20684"/>
    </source>
</evidence>
<evidence type="ECO:0000256" key="3">
    <source>
        <dbReference type="ARBA" id="ARBA00022989"/>
    </source>
</evidence>
<organism evidence="9 10">
    <name type="scientific">Diplocarpon coronariae</name>
    <dbReference type="NCBI Taxonomy" id="2795749"/>
    <lineage>
        <taxon>Eukaryota</taxon>
        <taxon>Fungi</taxon>
        <taxon>Dikarya</taxon>
        <taxon>Ascomycota</taxon>
        <taxon>Pezizomycotina</taxon>
        <taxon>Leotiomycetes</taxon>
        <taxon>Helotiales</taxon>
        <taxon>Drepanopezizaceae</taxon>
        <taxon>Diplocarpon</taxon>
    </lineage>
</organism>
<evidence type="ECO:0000256" key="1">
    <source>
        <dbReference type="ARBA" id="ARBA00004141"/>
    </source>
</evidence>
<dbReference type="InterPro" id="IPR052337">
    <property type="entry name" value="SAT4-like"/>
</dbReference>
<feature type="transmembrane region" description="Helical" evidence="7">
    <location>
        <begin position="203"/>
        <end position="224"/>
    </location>
</feature>